<dbReference type="AlphaFoldDB" id="A0AA36IH32"/>
<evidence type="ECO:0000313" key="2">
    <source>
        <dbReference type="EMBL" id="CAJ1387666.1"/>
    </source>
</evidence>
<comment type="caution">
    <text evidence="2">The sequence shown here is derived from an EMBL/GenBank/DDBJ whole genome shotgun (WGS) entry which is preliminary data.</text>
</comment>
<dbReference type="EMBL" id="CAUJNA010001395">
    <property type="protein sequence ID" value="CAJ1386661.1"/>
    <property type="molecule type" value="Genomic_DNA"/>
</dbReference>
<protein>
    <submittedName>
        <fullName evidence="2">Uncharacterized protein</fullName>
    </submittedName>
</protein>
<keyword evidence="3" id="KW-1185">Reference proteome</keyword>
<sequence length="156" mass="17244">MGPEFSVPPAILAVMERWARLQPLAALPVAVWKRLDLASLYKLLLAECSSRDRKALQLTRDPGDVLWADDCLELTLGAAAALLDVDPRARRRPKSCSSACTARGSCWKIWRGRPKSCVSGGARQEPAWRCGRMAWKSWRYATWTGAASALFGHSCD</sequence>
<reference evidence="2" key="1">
    <citation type="submission" date="2023-08" db="EMBL/GenBank/DDBJ databases">
        <authorList>
            <person name="Chen Y."/>
            <person name="Shah S."/>
            <person name="Dougan E. K."/>
            <person name="Thang M."/>
            <person name="Chan C."/>
        </authorList>
    </citation>
    <scope>NUCLEOTIDE SEQUENCE</scope>
</reference>
<gene>
    <name evidence="1" type="ORF">EVOR1521_LOCUS12900</name>
    <name evidence="2" type="ORF">EVOR1521_LOCUS13692</name>
</gene>
<proteinExistence type="predicted"/>
<evidence type="ECO:0000313" key="3">
    <source>
        <dbReference type="Proteomes" id="UP001178507"/>
    </source>
</evidence>
<dbReference type="EMBL" id="CAUJNA010001557">
    <property type="protein sequence ID" value="CAJ1387666.1"/>
    <property type="molecule type" value="Genomic_DNA"/>
</dbReference>
<accession>A0AA36IH32</accession>
<name>A0AA36IH32_9DINO</name>
<dbReference type="Proteomes" id="UP001178507">
    <property type="component" value="Unassembled WGS sequence"/>
</dbReference>
<evidence type="ECO:0000313" key="1">
    <source>
        <dbReference type="EMBL" id="CAJ1386661.1"/>
    </source>
</evidence>
<organism evidence="2 3">
    <name type="scientific">Effrenium voratum</name>
    <dbReference type="NCBI Taxonomy" id="2562239"/>
    <lineage>
        <taxon>Eukaryota</taxon>
        <taxon>Sar</taxon>
        <taxon>Alveolata</taxon>
        <taxon>Dinophyceae</taxon>
        <taxon>Suessiales</taxon>
        <taxon>Symbiodiniaceae</taxon>
        <taxon>Effrenium</taxon>
    </lineage>
</organism>